<dbReference type="Pfam" id="PF11017">
    <property type="entry name" value="DUF2855"/>
    <property type="match status" value="1"/>
</dbReference>
<sequence>MDVHVVFKSNNANHATFSLPPPTTPLPASSIRVRASLLSLSSNNLTYALLGDMLHWWDTYPVPDNAPAPYNDRAAWGIVPAWGFATVLESTIPEIASGTKIWGYWPASAHVVDLTLSKNQDDPEPHWIETSPHRTSLLPLYNRYIISTGADENRHAWESAVRPIWQCGYVLSEYVFTPDPSTNPAIHPLPGAPSVKPEWTDEDADISKAVVISLAASSKTGRSAAHNFACRPAGSGPLGLLQVTSSPEAIGSAASGLKPQFATRTVEYTQLSQPDVGQWIASLSPSKIVIVDFGSRDGGFDAVHSLIRSHDALAKTDLVILAVGFQQKVYTLADVAAAQAAAGAHGIIQLNTSPILSAALEVQGARKVYEGLERRWEHWLANREVAAQDLRLVWGKGITGEEGIEGGWDRLCQGGVKPEEALVYRL</sequence>
<organism evidence="1 2">
    <name type="scientific">Aspergillus calidoustus</name>
    <dbReference type="NCBI Taxonomy" id="454130"/>
    <lineage>
        <taxon>Eukaryota</taxon>
        <taxon>Fungi</taxon>
        <taxon>Dikarya</taxon>
        <taxon>Ascomycota</taxon>
        <taxon>Pezizomycotina</taxon>
        <taxon>Eurotiomycetes</taxon>
        <taxon>Eurotiomycetidae</taxon>
        <taxon>Eurotiales</taxon>
        <taxon>Aspergillaceae</taxon>
        <taxon>Aspergillus</taxon>
        <taxon>Aspergillus subgen. Nidulantes</taxon>
    </lineage>
</organism>
<proteinExistence type="predicted"/>
<evidence type="ECO:0000313" key="2">
    <source>
        <dbReference type="Proteomes" id="UP000054771"/>
    </source>
</evidence>
<gene>
    <name evidence="1" type="ORF">ASPCAL02285</name>
</gene>
<dbReference type="InterPro" id="IPR021276">
    <property type="entry name" value="DUF2855"/>
</dbReference>
<dbReference type="EMBL" id="CDMC01000002">
    <property type="protein sequence ID" value="CEN59844.1"/>
    <property type="molecule type" value="Genomic_DNA"/>
</dbReference>
<evidence type="ECO:0000313" key="1">
    <source>
        <dbReference type="EMBL" id="CEN59844.1"/>
    </source>
</evidence>
<reference evidence="2" key="1">
    <citation type="journal article" date="2016" name="Genome Announc.">
        <title>Draft genome sequences of fungus Aspergillus calidoustus.</title>
        <authorList>
            <person name="Horn F."/>
            <person name="Linde J."/>
            <person name="Mattern D.J."/>
            <person name="Walther G."/>
            <person name="Guthke R."/>
            <person name="Scherlach K."/>
            <person name="Martin K."/>
            <person name="Brakhage A.A."/>
            <person name="Petzke L."/>
            <person name="Valiante V."/>
        </authorList>
    </citation>
    <scope>NUCLEOTIDE SEQUENCE [LARGE SCALE GENOMIC DNA]</scope>
    <source>
        <strain evidence="2">SF006504</strain>
    </source>
</reference>
<keyword evidence="2" id="KW-1185">Reference proteome</keyword>
<name>A0A0U5CMD8_ASPCI</name>
<accession>A0A0U5CMD8</accession>
<dbReference type="OrthoDB" id="192702at2759"/>
<dbReference type="OMA" id="ERWNHWL"/>
<dbReference type="Proteomes" id="UP000054771">
    <property type="component" value="Unassembled WGS sequence"/>
</dbReference>
<dbReference type="AlphaFoldDB" id="A0A0U5CMD8"/>
<protein>
    <submittedName>
        <fullName evidence="1">Uncharacterized protein</fullName>
    </submittedName>
</protein>